<accession>A0AAV6WBF0</accession>
<organism evidence="3 4">
    <name type="scientific">Buddleja alternifolia</name>
    <dbReference type="NCBI Taxonomy" id="168488"/>
    <lineage>
        <taxon>Eukaryota</taxon>
        <taxon>Viridiplantae</taxon>
        <taxon>Streptophyta</taxon>
        <taxon>Embryophyta</taxon>
        <taxon>Tracheophyta</taxon>
        <taxon>Spermatophyta</taxon>
        <taxon>Magnoliopsida</taxon>
        <taxon>eudicotyledons</taxon>
        <taxon>Gunneridae</taxon>
        <taxon>Pentapetalae</taxon>
        <taxon>asterids</taxon>
        <taxon>lamiids</taxon>
        <taxon>Lamiales</taxon>
        <taxon>Scrophulariaceae</taxon>
        <taxon>Buddlejeae</taxon>
        <taxon>Buddleja</taxon>
    </lineage>
</organism>
<dbReference type="EMBL" id="WHWC01000017">
    <property type="protein sequence ID" value="KAG8366065.1"/>
    <property type="molecule type" value="Genomic_DNA"/>
</dbReference>
<evidence type="ECO:0000313" key="4">
    <source>
        <dbReference type="Proteomes" id="UP000826271"/>
    </source>
</evidence>
<dbReference type="InterPro" id="IPR029480">
    <property type="entry name" value="Transpos_assoc"/>
</dbReference>
<comment type="caution">
    <text evidence="3">The sequence shown here is derived from an EMBL/GenBank/DDBJ whole genome shotgun (WGS) entry which is preliminary data.</text>
</comment>
<proteinExistence type="predicted"/>
<feature type="coiled-coil region" evidence="1">
    <location>
        <begin position="710"/>
        <end position="758"/>
    </location>
</feature>
<dbReference type="PANTHER" id="PTHR10775:SF177">
    <property type="entry name" value="TNP2, PARTIAL"/>
    <property type="match status" value="1"/>
</dbReference>
<sequence>MLMDRSWMQLNRSDPSFGEGVEEFIRFAYSRKAPDEKIPCPCYDCNNFVIKLKKLFGNIEENVESDDSDDDCNVDEIREMLNDISNAYLGENLDTKETVTNPGALFPLGRADTFLKLLKDSEDKLYKGCESYSKLSFLIKMLHIKTISGWTNKSFDMLLDILKDVFGGVDVDIPKSYYESKKLMSDLGFMYEKIHACPNDCVLFRKEFKDYEHCPKCKTCRWKYEGSKKIPQKVLRYFPLKPRLQRLFVNKDLAQNMRWHKEEKVQEENALRHPADSEAWRDFDEKYPLFADDPRNVSEHMLQLKVENEQSVDQRHDVHFPSWFRNRVEQLSAERLATDELVSLANGPDTRVKYYNGCNVNGFRFHTKNRESNKKTQNSGVVVEGEHNQKIIEFYGVITDIIEMGGPGRRVDLHHSSLRTSSVDLHSHESRISRTIENFDVDEEIVVNSTSISSGKKKRGRTRNVALPRRKNAYEKLTFDTPEEVNRIVGVNSQYAITESGCLARRFAPLKVTKWGRIEEDKKLDLLRDFRGSFNFGESVRCNGVILSQMNTQYRNFRHKLYKKYFLRGITPAHVDPNDWEYLCTYFASEEYQRISRRNTENWAAQDARHIAGTKSFARICRDREEKKWDVVGPIELYKLTRYKCDEGAEKGYWISDIAKENHRKMVECQKEIEEAGENPVDEEKICCEVLGFKSGYVRGRGAGPKPSTSRNYREELDEAKRNARIDQEQVLVFSEQLENQKTIIEDLKEGLAATQRAMVESQKSTTEMMLFFQQLRQTSHLPAASPRFKFHVPPNLSQQNIQTSMHGFAPTNIQNSNREFDSFARELELRQLFQEVSRSYTGPDLFRAQGSH</sequence>
<evidence type="ECO:0000256" key="1">
    <source>
        <dbReference type="SAM" id="Coils"/>
    </source>
</evidence>
<protein>
    <recommendedName>
        <fullName evidence="2">Transposase-associated domain-containing protein</fullName>
    </recommendedName>
</protein>
<keyword evidence="1" id="KW-0175">Coiled coil</keyword>
<dbReference type="Pfam" id="PF13963">
    <property type="entry name" value="Transpos_assoc"/>
    <property type="match status" value="1"/>
</dbReference>
<dbReference type="InterPro" id="IPR004242">
    <property type="entry name" value="Transposase_21"/>
</dbReference>
<feature type="domain" description="Transposase-associated" evidence="2">
    <location>
        <begin position="5"/>
        <end position="50"/>
    </location>
</feature>
<dbReference type="Proteomes" id="UP000826271">
    <property type="component" value="Unassembled WGS sequence"/>
</dbReference>
<reference evidence="3" key="1">
    <citation type="submission" date="2019-10" db="EMBL/GenBank/DDBJ databases">
        <authorList>
            <person name="Zhang R."/>
            <person name="Pan Y."/>
            <person name="Wang J."/>
            <person name="Ma R."/>
            <person name="Yu S."/>
        </authorList>
    </citation>
    <scope>NUCLEOTIDE SEQUENCE</scope>
    <source>
        <strain evidence="3">LA-IB0</strain>
        <tissue evidence="3">Leaf</tissue>
    </source>
</reference>
<dbReference type="AlphaFoldDB" id="A0AAV6WBF0"/>
<name>A0AAV6WBF0_9LAMI</name>
<dbReference type="Pfam" id="PF03004">
    <property type="entry name" value="Transposase_24"/>
    <property type="match status" value="1"/>
</dbReference>
<dbReference type="PANTHER" id="PTHR10775">
    <property type="entry name" value="OS08G0208400 PROTEIN"/>
    <property type="match status" value="1"/>
</dbReference>
<dbReference type="Pfam" id="PF02992">
    <property type="entry name" value="Transposase_21"/>
    <property type="match status" value="1"/>
</dbReference>
<evidence type="ECO:0000313" key="3">
    <source>
        <dbReference type="EMBL" id="KAG8366065.1"/>
    </source>
</evidence>
<evidence type="ECO:0000259" key="2">
    <source>
        <dbReference type="Pfam" id="PF13963"/>
    </source>
</evidence>
<gene>
    <name evidence="3" type="ORF">BUALT_Bualt17G0037200</name>
</gene>
<keyword evidence="4" id="KW-1185">Reference proteome</keyword>
<dbReference type="InterPro" id="IPR004252">
    <property type="entry name" value="Probable_transposase_24"/>
</dbReference>